<dbReference type="PROSITE" id="PS00194">
    <property type="entry name" value="THIOREDOXIN_1"/>
    <property type="match status" value="1"/>
</dbReference>
<dbReference type="AlphaFoldDB" id="A0A914DCB5"/>
<feature type="domain" description="Thioredoxin" evidence="1">
    <location>
        <begin position="9"/>
        <end position="144"/>
    </location>
</feature>
<organism evidence="2 3">
    <name type="scientific">Acrobeloides nanus</name>
    <dbReference type="NCBI Taxonomy" id="290746"/>
    <lineage>
        <taxon>Eukaryota</taxon>
        <taxon>Metazoa</taxon>
        <taxon>Ecdysozoa</taxon>
        <taxon>Nematoda</taxon>
        <taxon>Chromadorea</taxon>
        <taxon>Rhabditida</taxon>
        <taxon>Tylenchina</taxon>
        <taxon>Cephalobomorpha</taxon>
        <taxon>Cephaloboidea</taxon>
        <taxon>Cephalobidae</taxon>
        <taxon>Acrobeloides</taxon>
    </lineage>
</organism>
<evidence type="ECO:0000313" key="3">
    <source>
        <dbReference type="WBParaSite" id="ACRNAN_scaffold2343.g25162.t1"/>
    </source>
</evidence>
<dbReference type="GO" id="GO:0003756">
    <property type="term" value="F:protein disulfide isomerase activity"/>
    <property type="evidence" value="ECO:0007669"/>
    <property type="project" value="TreeGrafter"/>
</dbReference>
<dbReference type="Pfam" id="PF00085">
    <property type="entry name" value="Thioredoxin"/>
    <property type="match status" value="1"/>
</dbReference>
<dbReference type="SUPFAM" id="SSF52833">
    <property type="entry name" value="Thioredoxin-like"/>
    <property type="match status" value="1"/>
</dbReference>
<dbReference type="InterPro" id="IPR017937">
    <property type="entry name" value="Thioredoxin_CS"/>
</dbReference>
<sequence>MALKSSFDYHPKANSPILYSPGVDPILQLDPNTFEDTIFDPENQNAFIVEFYADWCGYCRNFMPTYKEFARQVQRWGSVVKVAAINCADSFNTEVCCANGIQTIPTMKYFPRNTRNYTDGIKLTADSHSLVGDLKEELLGYVINDYNQNKYEDWPKFQYMEENGQANDLWTDIDSANFSVIVFEQNDTDATQLMMDLYPYKNQVDVKRAQDSSPLLKNLEINEYPYAVMYKKGEDKPVFMAP</sequence>
<protein>
    <submittedName>
        <fullName evidence="3">Thioredoxin domain-containing protein</fullName>
    </submittedName>
</protein>
<reference evidence="3" key="1">
    <citation type="submission" date="2022-11" db="UniProtKB">
        <authorList>
            <consortium name="WormBaseParasite"/>
        </authorList>
    </citation>
    <scope>IDENTIFICATION</scope>
</reference>
<dbReference type="WBParaSite" id="ACRNAN_scaffold2343.g25162.t1">
    <property type="protein sequence ID" value="ACRNAN_scaffold2343.g25162.t1"/>
    <property type="gene ID" value="ACRNAN_scaffold2343.g25162"/>
</dbReference>
<dbReference type="InterPro" id="IPR039798">
    <property type="entry name" value="Sulfhydryl_oxidase"/>
</dbReference>
<dbReference type="Proteomes" id="UP000887540">
    <property type="component" value="Unplaced"/>
</dbReference>
<dbReference type="GO" id="GO:0016971">
    <property type="term" value="F:flavin-dependent sulfhydryl oxidase activity"/>
    <property type="evidence" value="ECO:0007669"/>
    <property type="project" value="InterPro"/>
</dbReference>
<name>A0A914DCB5_9BILA</name>
<dbReference type="GO" id="GO:0006457">
    <property type="term" value="P:protein folding"/>
    <property type="evidence" value="ECO:0007669"/>
    <property type="project" value="TreeGrafter"/>
</dbReference>
<evidence type="ECO:0000313" key="2">
    <source>
        <dbReference type="Proteomes" id="UP000887540"/>
    </source>
</evidence>
<dbReference type="PRINTS" id="PR00421">
    <property type="entry name" value="THIOREDOXIN"/>
</dbReference>
<evidence type="ECO:0000259" key="1">
    <source>
        <dbReference type="PROSITE" id="PS51352"/>
    </source>
</evidence>
<proteinExistence type="predicted"/>
<dbReference type="InterPro" id="IPR013766">
    <property type="entry name" value="Thioredoxin_domain"/>
</dbReference>
<keyword evidence="2" id="KW-1185">Reference proteome</keyword>
<dbReference type="PANTHER" id="PTHR22897:SF8">
    <property type="entry name" value="SULFHYDRYL OXIDASE"/>
    <property type="match status" value="1"/>
</dbReference>
<dbReference type="PANTHER" id="PTHR22897">
    <property type="entry name" value="QUIESCIN Q6-RELATED SULFHYDRYL OXIDASE"/>
    <property type="match status" value="1"/>
</dbReference>
<dbReference type="InterPro" id="IPR036249">
    <property type="entry name" value="Thioredoxin-like_sf"/>
</dbReference>
<dbReference type="GO" id="GO:0005615">
    <property type="term" value="C:extracellular space"/>
    <property type="evidence" value="ECO:0007669"/>
    <property type="project" value="TreeGrafter"/>
</dbReference>
<dbReference type="GO" id="GO:0000139">
    <property type="term" value="C:Golgi membrane"/>
    <property type="evidence" value="ECO:0007669"/>
    <property type="project" value="TreeGrafter"/>
</dbReference>
<dbReference type="Gene3D" id="3.40.30.10">
    <property type="entry name" value="Glutaredoxin"/>
    <property type="match status" value="2"/>
</dbReference>
<dbReference type="PROSITE" id="PS51352">
    <property type="entry name" value="THIOREDOXIN_2"/>
    <property type="match status" value="1"/>
</dbReference>
<accession>A0A914DCB5</accession>